<reference evidence="2" key="1">
    <citation type="journal article" date="2014" name="Int. J. Syst. Evol. Microbiol.">
        <title>Complete genome sequence of Corynebacterium casei LMG S-19264T (=DSM 44701T), isolated from a smear-ripened cheese.</title>
        <authorList>
            <consortium name="US DOE Joint Genome Institute (JGI-PGF)"/>
            <person name="Walter F."/>
            <person name="Albersmeier A."/>
            <person name="Kalinowski J."/>
            <person name="Ruckert C."/>
        </authorList>
    </citation>
    <scope>NUCLEOTIDE SEQUENCE</scope>
    <source>
        <strain evidence="2">JCM 4335</strain>
    </source>
</reference>
<dbReference type="Gene3D" id="3.40.50.2000">
    <property type="entry name" value="Glycogen Phosphorylase B"/>
    <property type="match status" value="1"/>
</dbReference>
<dbReference type="EMBL" id="BMSV01000005">
    <property type="protein sequence ID" value="GGQ08443.1"/>
    <property type="molecule type" value="Genomic_DNA"/>
</dbReference>
<protein>
    <recommendedName>
        <fullName evidence="4">Glycosyl transferase family 1 domain-containing protein</fullName>
    </recommendedName>
</protein>
<evidence type="ECO:0000313" key="3">
    <source>
        <dbReference type="Proteomes" id="UP000654123"/>
    </source>
</evidence>
<sequence length="196" mass="20597">MARSPAQAPLLRVLVVLPAWDAVPANVEFIDRGDPRALCARTRLLLMPSACESYGRAGAEAMLSGIPVLAAPAPGMREAFGGAASYLERDDVAGWAREIRRLDDPAAYATAPRYRRRPTSAAGGEHPSSRRTPPADAPTGSRSGTCRRSRRSPHDDPAGGHPASASGPGATARSALIAHQPTAHPDQRPTDPNETA</sequence>
<comment type="caution">
    <text evidence="2">The sequence shown here is derived from an EMBL/GenBank/DDBJ whole genome shotgun (WGS) entry which is preliminary data.</text>
</comment>
<reference evidence="2" key="2">
    <citation type="submission" date="2020-09" db="EMBL/GenBank/DDBJ databases">
        <authorList>
            <person name="Sun Q."/>
            <person name="Ohkuma M."/>
        </authorList>
    </citation>
    <scope>NUCLEOTIDE SEQUENCE</scope>
    <source>
        <strain evidence="2">JCM 4335</strain>
    </source>
</reference>
<dbReference type="AlphaFoldDB" id="A0A918EJT0"/>
<keyword evidence="3" id="KW-1185">Reference proteome</keyword>
<name>A0A918EJT0_9ACTN</name>
<dbReference type="Proteomes" id="UP000654123">
    <property type="component" value="Unassembled WGS sequence"/>
</dbReference>
<dbReference type="SUPFAM" id="SSF53756">
    <property type="entry name" value="UDP-Glycosyltransferase/glycogen phosphorylase"/>
    <property type="match status" value="1"/>
</dbReference>
<dbReference type="Pfam" id="PF13692">
    <property type="entry name" value="Glyco_trans_1_4"/>
    <property type="match status" value="1"/>
</dbReference>
<evidence type="ECO:0008006" key="4">
    <source>
        <dbReference type="Google" id="ProtNLM"/>
    </source>
</evidence>
<proteinExistence type="predicted"/>
<feature type="compositionally biased region" description="Low complexity" evidence="1">
    <location>
        <begin position="159"/>
        <end position="175"/>
    </location>
</feature>
<feature type="compositionally biased region" description="Basic and acidic residues" evidence="1">
    <location>
        <begin position="185"/>
        <end position="196"/>
    </location>
</feature>
<feature type="region of interest" description="Disordered" evidence="1">
    <location>
        <begin position="109"/>
        <end position="196"/>
    </location>
</feature>
<gene>
    <name evidence="2" type="ORF">GCM10010249_28570</name>
</gene>
<evidence type="ECO:0000256" key="1">
    <source>
        <dbReference type="SAM" id="MobiDB-lite"/>
    </source>
</evidence>
<evidence type="ECO:0000313" key="2">
    <source>
        <dbReference type="EMBL" id="GGQ08443.1"/>
    </source>
</evidence>
<accession>A0A918EJT0</accession>
<organism evidence="2 3">
    <name type="scientific">Streptomyces roseolilacinus</name>
    <dbReference type="NCBI Taxonomy" id="66904"/>
    <lineage>
        <taxon>Bacteria</taxon>
        <taxon>Bacillati</taxon>
        <taxon>Actinomycetota</taxon>
        <taxon>Actinomycetes</taxon>
        <taxon>Kitasatosporales</taxon>
        <taxon>Streptomycetaceae</taxon>
        <taxon>Streptomyces</taxon>
    </lineage>
</organism>